<dbReference type="GO" id="GO:0071555">
    <property type="term" value="P:cell wall organization"/>
    <property type="evidence" value="ECO:0007669"/>
    <property type="project" value="UniProtKB-KW"/>
</dbReference>
<protein>
    <submittedName>
        <fullName evidence="7">Similar to Endoglucanase C307 acc. no. P23340</fullName>
    </submittedName>
</protein>
<keyword evidence="4" id="KW-0961">Cell wall biogenesis/degradation</keyword>
<dbReference type="EMBL" id="HF935650">
    <property type="protein sequence ID" value="CCX31815.1"/>
    <property type="molecule type" value="Genomic_DNA"/>
</dbReference>
<keyword evidence="3 5" id="KW-0326">Glycosidase</keyword>
<evidence type="ECO:0000313" key="7">
    <source>
        <dbReference type="EMBL" id="CCX31815.1"/>
    </source>
</evidence>
<organism evidence="7 8">
    <name type="scientific">Pyronema omphalodes (strain CBS 100304)</name>
    <name type="common">Pyronema confluens</name>
    <dbReference type="NCBI Taxonomy" id="1076935"/>
    <lineage>
        <taxon>Eukaryota</taxon>
        <taxon>Fungi</taxon>
        <taxon>Dikarya</taxon>
        <taxon>Ascomycota</taxon>
        <taxon>Pezizomycotina</taxon>
        <taxon>Pezizomycetes</taxon>
        <taxon>Pezizales</taxon>
        <taxon>Pyronemataceae</taxon>
        <taxon>Pyronema</taxon>
    </lineage>
</organism>
<dbReference type="InterPro" id="IPR050386">
    <property type="entry name" value="Glycosyl_hydrolase_5"/>
</dbReference>
<evidence type="ECO:0000313" key="8">
    <source>
        <dbReference type="Proteomes" id="UP000018144"/>
    </source>
</evidence>
<evidence type="ECO:0000259" key="6">
    <source>
        <dbReference type="Pfam" id="PF00150"/>
    </source>
</evidence>
<proteinExistence type="inferred from homology"/>
<feature type="domain" description="Glycoside hydrolase family 5" evidence="6">
    <location>
        <begin position="96"/>
        <end position="356"/>
    </location>
</feature>
<dbReference type="InterPro" id="IPR017853">
    <property type="entry name" value="GH"/>
</dbReference>
<comment type="similarity">
    <text evidence="1 5">Belongs to the glycosyl hydrolase 5 (cellulase A) family.</text>
</comment>
<dbReference type="Pfam" id="PF00150">
    <property type="entry name" value="Cellulase"/>
    <property type="match status" value="1"/>
</dbReference>
<dbReference type="OrthoDB" id="1887033at2759"/>
<dbReference type="GO" id="GO:0009986">
    <property type="term" value="C:cell surface"/>
    <property type="evidence" value="ECO:0007669"/>
    <property type="project" value="TreeGrafter"/>
</dbReference>
<dbReference type="AlphaFoldDB" id="U4LR77"/>
<reference evidence="7 8" key="1">
    <citation type="journal article" date="2013" name="PLoS Genet.">
        <title>The genome and development-dependent transcriptomes of Pyronema confluens: a window into fungal evolution.</title>
        <authorList>
            <person name="Traeger S."/>
            <person name="Altegoer F."/>
            <person name="Freitag M."/>
            <person name="Gabaldon T."/>
            <person name="Kempken F."/>
            <person name="Kumar A."/>
            <person name="Marcet-Houben M."/>
            <person name="Poggeler S."/>
            <person name="Stajich J.E."/>
            <person name="Nowrousian M."/>
        </authorList>
    </citation>
    <scope>NUCLEOTIDE SEQUENCE [LARGE SCALE GENOMIC DNA]</scope>
    <source>
        <strain evidence="8">CBS 100304</strain>
        <tissue evidence="7">Vegetative mycelium</tissue>
    </source>
</reference>
<dbReference type="GO" id="GO:0008422">
    <property type="term" value="F:beta-glucosidase activity"/>
    <property type="evidence" value="ECO:0007669"/>
    <property type="project" value="TreeGrafter"/>
</dbReference>
<evidence type="ECO:0000256" key="4">
    <source>
        <dbReference type="ARBA" id="ARBA00023316"/>
    </source>
</evidence>
<keyword evidence="2 5" id="KW-0378">Hydrolase</keyword>
<evidence type="ECO:0000256" key="3">
    <source>
        <dbReference type="ARBA" id="ARBA00023295"/>
    </source>
</evidence>
<dbReference type="Proteomes" id="UP000018144">
    <property type="component" value="Unassembled WGS sequence"/>
</dbReference>
<accession>U4LR77</accession>
<evidence type="ECO:0000256" key="5">
    <source>
        <dbReference type="RuleBase" id="RU361153"/>
    </source>
</evidence>
<dbReference type="FunFam" id="3.20.20.80:FF:000130">
    <property type="entry name" value="Endoglucanase C"/>
    <property type="match status" value="1"/>
</dbReference>
<gene>
    <name evidence="7" type="ORF">PCON_11459</name>
</gene>
<name>U4LR77_PYROM</name>
<keyword evidence="8" id="KW-1185">Reference proteome</keyword>
<dbReference type="InterPro" id="IPR001547">
    <property type="entry name" value="Glyco_hydro_5"/>
</dbReference>
<dbReference type="STRING" id="1076935.U4LR77"/>
<evidence type="ECO:0000256" key="1">
    <source>
        <dbReference type="ARBA" id="ARBA00005641"/>
    </source>
</evidence>
<evidence type="ECO:0000256" key="2">
    <source>
        <dbReference type="ARBA" id="ARBA00022801"/>
    </source>
</evidence>
<sequence length="488" mass="56538">MPGILKVSGEHIVDSTGTPVILRGAGLGGWMKSVLPFLPIPPHSFPFLTWVRKHSMENFITGYPGQEHQHRAAMLKVLGPEKYNYFFEQFLHQFFTASDARFFRSLGLNCLRIPFNYRYFESPLNPRVLIPSGFHHLDRIISLCSAEGIYVILDLHSLPGGQNPDWHSDNPSNWAGFWEERDYQDRVVWLWEQVAGRYKDNEWVAGYNPVNEPCDAEHTRLLAFYDRIEEAIRKVDPNHILWLDGNTFAADFSAFNKVLPNCVYALHDYSNMGFPAGDRYKGTPEQNDKLERQYLRKAEFMMSHKSPVWNGEFGPVYSPPSEPEATTINQERIALLGQQLKIYDKYKISWSIWTYKDIGVQGMIYTSPESKWISTLKPFLDKKQAIQADAWGYHPNPEVDAIFKPLVEWIKKVAPEVENKYPTTWNTERHVARVVKQCLISECLSMEFAKYFEGMGFEELEEMAKSFSFEKCAQREELNRTLRDHAGI</sequence>
<dbReference type="PANTHER" id="PTHR31297">
    <property type="entry name" value="GLUCAN ENDO-1,6-BETA-GLUCOSIDASE B"/>
    <property type="match status" value="1"/>
</dbReference>
<dbReference type="SUPFAM" id="SSF51445">
    <property type="entry name" value="(Trans)glycosidases"/>
    <property type="match status" value="1"/>
</dbReference>
<dbReference type="Gene3D" id="3.20.20.80">
    <property type="entry name" value="Glycosidases"/>
    <property type="match status" value="1"/>
</dbReference>
<dbReference type="GO" id="GO:0005576">
    <property type="term" value="C:extracellular region"/>
    <property type="evidence" value="ECO:0007669"/>
    <property type="project" value="TreeGrafter"/>
</dbReference>
<dbReference type="GO" id="GO:0009251">
    <property type="term" value="P:glucan catabolic process"/>
    <property type="evidence" value="ECO:0007669"/>
    <property type="project" value="TreeGrafter"/>
</dbReference>
<dbReference type="eggNOG" id="ENOG502RDG8">
    <property type="taxonomic scope" value="Eukaryota"/>
</dbReference>
<dbReference type="PANTHER" id="PTHR31297:SF13">
    <property type="entry name" value="PUTATIVE-RELATED"/>
    <property type="match status" value="1"/>
</dbReference>